<keyword evidence="1" id="KW-0812">Transmembrane</keyword>
<dbReference type="EMBL" id="MT862419">
    <property type="protein sequence ID" value="QNV11975.1"/>
    <property type="molecule type" value="Genomic_DNA"/>
</dbReference>
<sequence>MPHMMPMMWTLTLILSMIILFFTLSMIYFLFMPYPPSSTLNSLPLKKYMKIKWIWKW</sequence>
<name>A0A7L7S158_9HYME</name>
<proteinExistence type="predicted"/>
<reference evidence="2" key="1">
    <citation type="submission" date="2020-08" db="EMBL/GenBank/DDBJ databases">
        <title>DNAmark Project.</title>
        <authorList>
            <person name="Leerhoei F."/>
        </authorList>
    </citation>
    <scope>NUCLEOTIDE SEQUENCE</scope>
    <source>
        <strain evidence="2">DM413</strain>
    </source>
</reference>
<dbReference type="AlphaFoldDB" id="A0A7L7S158"/>
<organism evidence="2">
    <name type="scientific">Formica polyctena</name>
    <dbReference type="NCBI Taxonomy" id="145467"/>
    <lineage>
        <taxon>Eukaryota</taxon>
        <taxon>Metazoa</taxon>
        <taxon>Ecdysozoa</taxon>
        <taxon>Arthropoda</taxon>
        <taxon>Hexapoda</taxon>
        <taxon>Insecta</taxon>
        <taxon>Pterygota</taxon>
        <taxon>Neoptera</taxon>
        <taxon>Endopterygota</taxon>
        <taxon>Hymenoptera</taxon>
        <taxon>Apocrita</taxon>
        <taxon>Aculeata</taxon>
        <taxon>Formicoidea</taxon>
        <taxon>Formicidae</taxon>
        <taxon>Formicinae</taxon>
        <taxon>Formica</taxon>
    </lineage>
</organism>
<feature type="transmembrane region" description="Helical" evidence="1">
    <location>
        <begin position="7"/>
        <end position="31"/>
    </location>
</feature>
<keyword evidence="1" id="KW-0472">Membrane</keyword>
<evidence type="ECO:0000313" key="2">
    <source>
        <dbReference type="EMBL" id="QNV11975.1"/>
    </source>
</evidence>
<geneLocation type="mitochondrion" evidence="2"/>
<accession>A0A7L7S158</accession>
<keyword evidence="1" id="KW-1133">Transmembrane helix</keyword>
<gene>
    <name evidence="2" type="primary">ATP8</name>
</gene>
<evidence type="ECO:0000256" key="1">
    <source>
        <dbReference type="SAM" id="Phobius"/>
    </source>
</evidence>
<keyword evidence="2" id="KW-0496">Mitochondrion</keyword>
<protein>
    <submittedName>
        <fullName evidence="2">ATP synthase F0 subunit 8</fullName>
    </submittedName>
</protein>